<evidence type="ECO:0000256" key="2">
    <source>
        <dbReference type="ARBA" id="ARBA00022723"/>
    </source>
</evidence>
<dbReference type="GeneID" id="115883443"/>
<evidence type="ECO:0000256" key="1">
    <source>
        <dbReference type="ARBA" id="ARBA00009085"/>
    </source>
</evidence>
<dbReference type="Pfam" id="PF00443">
    <property type="entry name" value="UCH"/>
    <property type="match status" value="1"/>
</dbReference>
<dbReference type="InterPro" id="IPR028889">
    <property type="entry name" value="USP"/>
</dbReference>
<dbReference type="InterPro" id="IPR050164">
    <property type="entry name" value="Peptidase_C19"/>
</dbReference>
<keyword evidence="8" id="KW-1185">Reference proteome</keyword>
<evidence type="ECO:0000313" key="9">
    <source>
        <dbReference type="RefSeq" id="XP_030757666.1"/>
    </source>
</evidence>
<dbReference type="Proteomes" id="UP000504635">
    <property type="component" value="Unplaced"/>
</dbReference>
<evidence type="ECO:0000256" key="5">
    <source>
        <dbReference type="PROSITE-ProRule" id="PRU00502"/>
    </source>
</evidence>
<dbReference type="InterPro" id="IPR018200">
    <property type="entry name" value="USP_CS"/>
</dbReference>
<keyword evidence="9" id="KW-0378">Hydrolase</keyword>
<keyword evidence="4" id="KW-0862">Zinc</keyword>
<evidence type="ECO:0000259" key="6">
    <source>
        <dbReference type="PROSITE" id="PS50235"/>
    </source>
</evidence>
<protein>
    <submittedName>
        <fullName evidence="9">Ubiquitin carboxyl-terminal hydrolase 22</fullName>
    </submittedName>
</protein>
<dbReference type="PROSITE" id="PS00973">
    <property type="entry name" value="USP_2"/>
    <property type="match status" value="1"/>
</dbReference>
<comment type="similarity">
    <text evidence="1">Belongs to the peptidase C19 family.</text>
</comment>
<dbReference type="GO" id="GO:0008270">
    <property type="term" value="F:zinc ion binding"/>
    <property type="evidence" value="ECO:0007669"/>
    <property type="project" value="UniProtKB-KW"/>
</dbReference>
<accession>A0A6J2Y324</accession>
<feature type="domain" description="UBP-type" evidence="7">
    <location>
        <begin position="20"/>
        <end position="128"/>
    </location>
</feature>
<dbReference type="PANTHER" id="PTHR24006:SF937">
    <property type="entry name" value="UBIQUITIN CARBOXYL-TERMINAL HYDROLASE"/>
    <property type="match status" value="1"/>
</dbReference>
<name>A0A6J2Y324_SITOR</name>
<keyword evidence="3 5" id="KW-0863">Zinc-finger</keyword>
<dbReference type="SUPFAM" id="SSF54001">
    <property type="entry name" value="Cysteine proteinases"/>
    <property type="match status" value="1"/>
</dbReference>
<keyword evidence="2" id="KW-0479">Metal-binding</keyword>
<feature type="domain" description="USP" evidence="6">
    <location>
        <begin position="166"/>
        <end position="475"/>
    </location>
</feature>
<evidence type="ECO:0000256" key="3">
    <source>
        <dbReference type="ARBA" id="ARBA00022771"/>
    </source>
</evidence>
<reference evidence="9" key="1">
    <citation type="submission" date="2025-08" db="UniProtKB">
        <authorList>
            <consortium name="RefSeq"/>
        </authorList>
    </citation>
    <scope>IDENTIFICATION</scope>
    <source>
        <tissue evidence="9">Gonads</tissue>
    </source>
</reference>
<dbReference type="InterPro" id="IPR001394">
    <property type="entry name" value="Peptidase_C19_UCH"/>
</dbReference>
<dbReference type="GO" id="GO:0005829">
    <property type="term" value="C:cytosol"/>
    <property type="evidence" value="ECO:0007669"/>
    <property type="project" value="TreeGrafter"/>
</dbReference>
<dbReference type="GO" id="GO:0004843">
    <property type="term" value="F:cysteine-type deubiquitinase activity"/>
    <property type="evidence" value="ECO:0007669"/>
    <property type="project" value="InterPro"/>
</dbReference>
<dbReference type="GO" id="GO:0016579">
    <property type="term" value="P:protein deubiquitination"/>
    <property type="evidence" value="ECO:0007669"/>
    <property type="project" value="InterPro"/>
</dbReference>
<organism evidence="8 9">
    <name type="scientific">Sitophilus oryzae</name>
    <name type="common">Rice weevil</name>
    <name type="synonym">Curculio oryzae</name>
    <dbReference type="NCBI Taxonomy" id="7048"/>
    <lineage>
        <taxon>Eukaryota</taxon>
        <taxon>Metazoa</taxon>
        <taxon>Ecdysozoa</taxon>
        <taxon>Arthropoda</taxon>
        <taxon>Hexapoda</taxon>
        <taxon>Insecta</taxon>
        <taxon>Pterygota</taxon>
        <taxon>Neoptera</taxon>
        <taxon>Endopterygota</taxon>
        <taxon>Coleoptera</taxon>
        <taxon>Polyphaga</taxon>
        <taxon>Cucujiformia</taxon>
        <taxon>Curculionidae</taxon>
        <taxon>Dryophthorinae</taxon>
        <taxon>Sitophilus</taxon>
    </lineage>
</organism>
<dbReference type="InterPro" id="IPR001607">
    <property type="entry name" value="Znf_UBP"/>
</dbReference>
<dbReference type="RefSeq" id="XP_030757666.1">
    <property type="nucleotide sequence ID" value="XM_030901806.1"/>
</dbReference>
<dbReference type="AlphaFoldDB" id="A0A6J2Y324"/>
<dbReference type="Pfam" id="PF02148">
    <property type="entry name" value="zf-UBP"/>
    <property type="match status" value="1"/>
</dbReference>
<sequence length="480" mass="55304">MSTVGCEHFQEFKSNPNNLDTLRWVHSVFVVGSSKDKRTGLNYNYHQTKIMNSFCHTCNNRGPNLHACIDCVFFGCLPHIREHTKEEHHDFSLELTYGQVHCTKCGDYIYDSELDEINKTNRKRSDTFHRRLFECSTWNPTEEEKDLLTLYTQRVCITDKSQIGLRGLVNFRITCYMNSVVQVLMHTPLLRDYFLSERHFCKTDSESCLMCILSNVFQEFYNGDKVPLLLHKLLHFIWTHAPHVGGDVQQDAHEFFIETLGLLHKHCAESINHTSHAVVTNNCSCIIHESFTGSLQSDIVCQKCKGVSTTIEPIWDFALDLVPGALTLVECLKHFTKAELLDNFSMCESCGLPRQVTKQLSIKTLPTVVTFQLKRFKKSDEGHGKVATKIQFTEMLDMTPFMSTKKADSPFPSDNMYSLFAVINHQGETSYAGHYIAYVRQLKDHWYKCNDEVISRVGLDEVLFSEGYILFYHKHVLGYK</sequence>
<gene>
    <name evidence="9" type="primary">LOC115883443</name>
</gene>
<evidence type="ECO:0000256" key="4">
    <source>
        <dbReference type="ARBA" id="ARBA00022833"/>
    </source>
</evidence>
<dbReference type="SUPFAM" id="SSF57850">
    <property type="entry name" value="RING/U-box"/>
    <property type="match status" value="1"/>
</dbReference>
<dbReference type="InterPro" id="IPR013083">
    <property type="entry name" value="Znf_RING/FYVE/PHD"/>
</dbReference>
<dbReference type="PROSITE" id="PS50235">
    <property type="entry name" value="USP_3"/>
    <property type="match status" value="1"/>
</dbReference>
<evidence type="ECO:0000259" key="7">
    <source>
        <dbReference type="PROSITE" id="PS50271"/>
    </source>
</evidence>
<dbReference type="GO" id="GO:0005634">
    <property type="term" value="C:nucleus"/>
    <property type="evidence" value="ECO:0007669"/>
    <property type="project" value="TreeGrafter"/>
</dbReference>
<proteinExistence type="inferred from homology"/>
<dbReference type="KEGG" id="soy:115883443"/>
<dbReference type="Gene3D" id="3.90.70.10">
    <property type="entry name" value="Cysteine proteinases"/>
    <property type="match status" value="1"/>
</dbReference>
<evidence type="ECO:0000313" key="8">
    <source>
        <dbReference type="Proteomes" id="UP000504635"/>
    </source>
</evidence>
<dbReference type="PROSITE" id="PS50271">
    <property type="entry name" value="ZF_UBP"/>
    <property type="match status" value="1"/>
</dbReference>
<dbReference type="CTD" id="40030"/>
<dbReference type="Gene3D" id="3.30.40.10">
    <property type="entry name" value="Zinc/RING finger domain, C3HC4 (zinc finger)"/>
    <property type="match status" value="1"/>
</dbReference>
<dbReference type="InParanoid" id="A0A6J2Y324"/>
<dbReference type="PANTHER" id="PTHR24006">
    <property type="entry name" value="UBIQUITIN CARBOXYL-TERMINAL HYDROLASE"/>
    <property type="match status" value="1"/>
</dbReference>
<dbReference type="OrthoDB" id="47475at2759"/>
<dbReference type="InterPro" id="IPR038765">
    <property type="entry name" value="Papain-like_cys_pep_sf"/>
</dbReference>
<dbReference type="FunCoup" id="A0A6J2Y324">
    <property type="interactions" value="1067"/>
</dbReference>